<dbReference type="RefSeq" id="WP_224788191.1">
    <property type="nucleotide sequence ID" value="NZ_CABVHQ010000014.1"/>
</dbReference>
<name>A0A5E7BG69_PSEFL</name>
<evidence type="ECO:0000256" key="2">
    <source>
        <dbReference type="SAM" id="SignalP"/>
    </source>
</evidence>
<gene>
    <name evidence="3" type="ORF">PS691_01886</name>
</gene>
<sequence precursor="true">MFIKKKNLMVVAVCALMLAGTTMLPGELSLISSAQAQGGGNGGGGGGGGGHGGGNGGGNGGGHGGGNGGGAGHSGGSAGSGIGKGLSSDHAGKAVRDRGDSGKHYGSTRNDDNGHGSVTSSVAHDSDTRGLTKATAISRTTPGDHNTKGLRNAGASSIKNDR</sequence>
<feature type="compositionally biased region" description="Gly residues" evidence="1">
    <location>
        <begin position="38"/>
        <end position="84"/>
    </location>
</feature>
<evidence type="ECO:0008006" key="5">
    <source>
        <dbReference type="Google" id="ProtNLM"/>
    </source>
</evidence>
<dbReference type="EMBL" id="CABVHQ010000014">
    <property type="protein sequence ID" value="VVN91272.1"/>
    <property type="molecule type" value="Genomic_DNA"/>
</dbReference>
<evidence type="ECO:0000313" key="3">
    <source>
        <dbReference type="EMBL" id="VVN91272.1"/>
    </source>
</evidence>
<dbReference type="Proteomes" id="UP000337909">
    <property type="component" value="Unassembled WGS sequence"/>
</dbReference>
<organism evidence="3 4">
    <name type="scientific">Pseudomonas fluorescens</name>
    <dbReference type="NCBI Taxonomy" id="294"/>
    <lineage>
        <taxon>Bacteria</taxon>
        <taxon>Pseudomonadati</taxon>
        <taxon>Pseudomonadota</taxon>
        <taxon>Gammaproteobacteria</taxon>
        <taxon>Pseudomonadales</taxon>
        <taxon>Pseudomonadaceae</taxon>
        <taxon>Pseudomonas</taxon>
    </lineage>
</organism>
<proteinExistence type="predicted"/>
<feature type="signal peptide" evidence="2">
    <location>
        <begin position="1"/>
        <end position="25"/>
    </location>
</feature>
<protein>
    <recommendedName>
        <fullName evidence="5">Glycine-rich protein</fullName>
    </recommendedName>
</protein>
<evidence type="ECO:0000313" key="4">
    <source>
        <dbReference type="Proteomes" id="UP000337909"/>
    </source>
</evidence>
<dbReference type="AlphaFoldDB" id="A0A5E7BG69"/>
<accession>A0A5E7BG69</accession>
<reference evidence="3 4" key="1">
    <citation type="submission" date="2019-09" db="EMBL/GenBank/DDBJ databases">
        <authorList>
            <person name="Chandra G."/>
            <person name="Truman W A."/>
        </authorList>
    </citation>
    <scope>NUCLEOTIDE SEQUENCE [LARGE SCALE GENOMIC DNA]</scope>
    <source>
        <strain evidence="3">PS691</strain>
    </source>
</reference>
<evidence type="ECO:0000256" key="1">
    <source>
        <dbReference type="SAM" id="MobiDB-lite"/>
    </source>
</evidence>
<feature type="compositionally biased region" description="Basic and acidic residues" evidence="1">
    <location>
        <begin position="90"/>
        <end position="114"/>
    </location>
</feature>
<keyword evidence="2" id="KW-0732">Signal</keyword>
<feature type="compositionally biased region" description="Polar residues" evidence="1">
    <location>
        <begin position="135"/>
        <end position="144"/>
    </location>
</feature>
<feature type="region of interest" description="Disordered" evidence="1">
    <location>
        <begin position="38"/>
        <end position="162"/>
    </location>
</feature>
<feature type="chain" id="PRO_5023039949" description="Glycine-rich protein" evidence="2">
    <location>
        <begin position="26"/>
        <end position="162"/>
    </location>
</feature>